<accession>A0AAE3GR13</accession>
<sequence>MSDWQLKTPVVFIIFKRPDTTEKVFEVIRQAKPPKLLVIADGARADKPGEAEKCAAARAIIDRVDWDCEVLTNYSDVNLGCAKRVSSGLDWVFDNVEEAIILEDDCIPHPTFFRFCEELLERYQNDDRIMVIAGNNFQFGHRKIDYSYYFSRYNHCWGWASWRRAWQHFDFTMKVWPEVRDNNLLRDILLDASAVKYWKKIFQSTYRGEGKIDSWAFRWTFTCWVQSGLTILPNVNLITNIGYAKDATHTTKSNQFDMMAVEAINFPLQHPPFVIRDVKADDFTQKNNFRLPSPLSLVKKKVKELIKY</sequence>
<dbReference type="InterPro" id="IPR029044">
    <property type="entry name" value="Nucleotide-diphossugar_trans"/>
</dbReference>
<evidence type="ECO:0000313" key="2">
    <source>
        <dbReference type="Proteomes" id="UP001204953"/>
    </source>
</evidence>
<comment type="caution">
    <text evidence="1">The sequence shown here is derived from an EMBL/GenBank/DDBJ whole genome shotgun (WGS) entry which is preliminary data.</text>
</comment>
<name>A0AAE3GR13_9CYAN</name>
<evidence type="ECO:0000313" key="1">
    <source>
        <dbReference type="EMBL" id="MCP2728634.1"/>
    </source>
</evidence>
<organism evidence="1 2">
    <name type="scientific">Limnofasciculus baicalensis BBK-W-15</name>
    <dbReference type="NCBI Taxonomy" id="2699891"/>
    <lineage>
        <taxon>Bacteria</taxon>
        <taxon>Bacillati</taxon>
        <taxon>Cyanobacteriota</taxon>
        <taxon>Cyanophyceae</taxon>
        <taxon>Coleofasciculales</taxon>
        <taxon>Coleofasciculaceae</taxon>
        <taxon>Limnofasciculus</taxon>
        <taxon>Limnofasciculus baicalensis</taxon>
    </lineage>
</organism>
<dbReference type="RefSeq" id="WP_254011429.1">
    <property type="nucleotide sequence ID" value="NZ_JAMZMM010000065.1"/>
</dbReference>
<dbReference type="SUPFAM" id="SSF53448">
    <property type="entry name" value="Nucleotide-diphospho-sugar transferases"/>
    <property type="match status" value="1"/>
</dbReference>
<reference evidence="1" key="1">
    <citation type="submission" date="2022-06" db="EMBL/GenBank/DDBJ databases">
        <title>New cyanobacteria of genus Symplocastrum in benthos of Lake Baikal.</title>
        <authorList>
            <person name="Sorokovikova E."/>
            <person name="Tikhonova I."/>
            <person name="Krasnopeev A."/>
            <person name="Evseev P."/>
            <person name="Gladkikh A."/>
            <person name="Belykh O."/>
        </authorList>
    </citation>
    <scope>NUCLEOTIDE SEQUENCE</scope>
    <source>
        <strain evidence="1">BBK-W-15</strain>
    </source>
</reference>
<gene>
    <name evidence="1" type="ORF">NJ959_09140</name>
</gene>
<proteinExistence type="predicted"/>
<protein>
    <submittedName>
        <fullName evidence="1">Glycosyltransferase family 2 protein</fullName>
    </submittedName>
</protein>
<dbReference type="Proteomes" id="UP001204953">
    <property type="component" value="Unassembled WGS sequence"/>
</dbReference>
<dbReference type="Gene3D" id="3.90.550.10">
    <property type="entry name" value="Spore Coat Polysaccharide Biosynthesis Protein SpsA, Chain A"/>
    <property type="match status" value="1"/>
</dbReference>
<dbReference type="EMBL" id="JAMZMM010000065">
    <property type="protein sequence ID" value="MCP2728634.1"/>
    <property type="molecule type" value="Genomic_DNA"/>
</dbReference>
<dbReference type="AlphaFoldDB" id="A0AAE3GR13"/>
<keyword evidence="2" id="KW-1185">Reference proteome</keyword>